<protein>
    <submittedName>
        <fullName evidence="1">Uncharacterized protein</fullName>
    </submittedName>
</protein>
<accession>A0A0F9QKG5</accession>
<organism evidence="1">
    <name type="scientific">marine sediment metagenome</name>
    <dbReference type="NCBI Taxonomy" id="412755"/>
    <lineage>
        <taxon>unclassified sequences</taxon>
        <taxon>metagenomes</taxon>
        <taxon>ecological metagenomes</taxon>
    </lineage>
</organism>
<name>A0A0F9QKG5_9ZZZZ</name>
<comment type="caution">
    <text evidence="1">The sequence shown here is derived from an EMBL/GenBank/DDBJ whole genome shotgun (WGS) entry which is preliminary data.</text>
</comment>
<gene>
    <name evidence="1" type="ORF">LCGC14_1083890</name>
</gene>
<reference evidence="1" key="1">
    <citation type="journal article" date="2015" name="Nature">
        <title>Complex archaea that bridge the gap between prokaryotes and eukaryotes.</title>
        <authorList>
            <person name="Spang A."/>
            <person name="Saw J.H."/>
            <person name="Jorgensen S.L."/>
            <person name="Zaremba-Niedzwiedzka K."/>
            <person name="Martijn J."/>
            <person name="Lind A.E."/>
            <person name="van Eijk R."/>
            <person name="Schleper C."/>
            <person name="Guy L."/>
            <person name="Ettema T.J."/>
        </authorList>
    </citation>
    <scope>NUCLEOTIDE SEQUENCE</scope>
</reference>
<evidence type="ECO:0000313" key="1">
    <source>
        <dbReference type="EMBL" id="KKN05793.1"/>
    </source>
</evidence>
<dbReference type="AlphaFoldDB" id="A0A0F9QKG5"/>
<proteinExistence type="predicted"/>
<sequence>MSDGSVIEARLREDGAVNVVEGNHPFVVVVFPVGDNEQIRIEMKPEHLYGVGLTMALVAKELKG</sequence>
<dbReference type="EMBL" id="LAZR01004762">
    <property type="protein sequence ID" value="KKN05793.1"/>
    <property type="molecule type" value="Genomic_DNA"/>
</dbReference>